<dbReference type="AlphaFoldDB" id="A0A9W9Q8H0"/>
<organism evidence="2 3">
    <name type="scientific">Penicillium brevicompactum</name>
    <dbReference type="NCBI Taxonomy" id="5074"/>
    <lineage>
        <taxon>Eukaryota</taxon>
        <taxon>Fungi</taxon>
        <taxon>Dikarya</taxon>
        <taxon>Ascomycota</taxon>
        <taxon>Pezizomycotina</taxon>
        <taxon>Eurotiomycetes</taxon>
        <taxon>Eurotiomycetidae</taxon>
        <taxon>Eurotiales</taxon>
        <taxon>Aspergillaceae</taxon>
        <taxon>Penicillium</taxon>
    </lineage>
</organism>
<dbReference type="Proteomes" id="UP001147695">
    <property type="component" value="Unassembled WGS sequence"/>
</dbReference>
<reference evidence="2" key="2">
    <citation type="journal article" date="2023" name="IMA Fungus">
        <title>Comparative genomic study of the Penicillium genus elucidates a diverse pangenome and 15 lateral gene transfer events.</title>
        <authorList>
            <person name="Petersen C."/>
            <person name="Sorensen T."/>
            <person name="Nielsen M.R."/>
            <person name="Sondergaard T.E."/>
            <person name="Sorensen J.L."/>
            <person name="Fitzpatrick D.A."/>
            <person name="Frisvad J.C."/>
            <person name="Nielsen K.L."/>
        </authorList>
    </citation>
    <scope>NUCLEOTIDE SEQUENCE</scope>
    <source>
        <strain evidence="2">IBT 35673</strain>
    </source>
</reference>
<keyword evidence="1" id="KW-0732">Signal</keyword>
<reference evidence="2" key="1">
    <citation type="submission" date="2022-12" db="EMBL/GenBank/DDBJ databases">
        <authorList>
            <person name="Petersen C."/>
        </authorList>
    </citation>
    <scope>NUCLEOTIDE SEQUENCE</scope>
    <source>
        <strain evidence="2">IBT 35673</strain>
    </source>
</reference>
<feature type="chain" id="PRO_5040917083" evidence="1">
    <location>
        <begin position="20"/>
        <end position="82"/>
    </location>
</feature>
<dbReference type="EMBL" id="JAPZBQ010000005">
    <property type="protein sequence ID" value="KAJ5329157.1"/>
    <property type="molecule type" value="Genomic_DNA"/>
</dbReference>
<evidence type="ECO:0000256" key="1">
    <source>
        <dbReference type="SAM" id="SignalP"/>
    </source>
</evidence>
<comment type="caution">
    <text evidence="2">The sequence shown here is derived from an EMBL/GenBank/DDBJ whole genome shotgun (WGS) entry which is preliminary data.</text>
</comment>
<feature type="signal peptide" evidence="1">
    <location>
        <begin position="1"/>
        <end position="19"/>
    </location>
</feature>
<gene>
    <name evidence="2" type="ORF">N7452_009547</name>
</gene>
<name>A0A9W9Q8H0_PENBR</name>
<accession>A0A9W9Q8H0</accession>
<proteinExistence type="predicted"/>
<evidence type="ECO:0000313" key="2">
    <source>
        <dbReference type="EMBL" id="KAJ5329157.1"/>
    </source>
</evidence>
<sequence>MHFAQIAIALAAVPALAMASPVAAPAGDKTVVARSEPSGGVCNGSSCNISNGIIPNNHGSEGGDGKVCGYRNENDGIVCPGA</sequence>
<protein>
    <submittedName>
        <fullName evidence="2">Uncharacterized protein</fullName>
    </submittedName>
</protein>
<evidence type="ECO:0000313" key="3">
    <source>
        <dbReference type="Proteomes" id="UP001147695"/>
    </source>
</evidence>